<dbReference type="RefSeq" id="WP_201158344.1">
    <property type="nucleotide sequence ID" value="NZ_NHSD01000312.1"/>
</dbReference>
<name>A0A934TMW7_9RHOB</name>
<dbReference type="InterPro" id="IPR058979">
    <property type="entry name" value="LysC-like"/>
</dbReference>
<dbReference type="EMBL" id="NHSD01000312">
    <property type="protein sequence ID" value="MBK5928583.1"/>
    <property type="molecule type" value="Genomic_DNA"/>
</dbReference>
<protein>
    <submittedName>
        <fullName evidence="1">Uncharacterized protein</fullName>
    </submittedName>
</protein>
<proteinExistence type="predicted"/>
<comment type="caution">
    <text evidence="1">The sequence shown here is derived from an EMBL/GenBank/DDBJ whole genome shotgun (WGS) entry which is preliminary data.</text>
</comment>
<evidence type="ECO:0000313" key="1">
    <source>
        <dbReference type="EMBL" id="MBK5928583.1"/>
    </source>
</evidence>
<dbReference type="Proteomes" id="UP000706333">
    <property type="component" value="Unassembled WGS sequence"/>
</dbReference>
<reference evidence="1" key="2">
    <citation type="journal article" date="2020" name="Microorganisms">
        <title>Osmotic Adaptation and Compatible Solute Biosynthesis of Phototrophic Bacteria as Revealed from Genome Analyses.</title>
        <authorList>
            <person name="Imhoff J.F."/>
            <person name="Rahn T."/>
            <person name="Kunzel S."/>
            <person name="Keller A."/>
            <person name="Neulinger S.C."/>
        </authorList>
    </citation>
    <scope>NUCLEOTIDE SEQUENCE</scope>
    <source>
        <strain evidence="1">LMG 28126</strain>
    </source>
</reference>
<reference evidence="1" key="1">
    <citation type="submission" date="2017-05" db="EMBL/GenBank/DDBJ databases">
        <authorList>
            <person name="Imhoff J.F."/>
            <person name="Rahn T."/>
            <person name="Kuenzel S."/>
            <person name="Neulinger S.C."/>
        </authorList>
    </citation>
    <scope>NUCLEOTIDE SEQUENCE</scope>
    <source>
        <strain evidence="1">LMG 28126</strain>
    </source>
</reference>
<keyword evidence="2" id="KW-1185">Reference proteome</keyword>
<evidence type="ECO:0000313" key="2">
    <source>
        <dbReference type="Proteomes" id="UP000706333"/>
    </source>
</evidence>
<sequence length="65" mass="6695">MPADLAPPPPALVAPCAAPVALPDRDATQAEVERWWGADRAALGDCAARHALLADWAAGQIAARP</sequence>
<dbReference type="AlphaFoldDB" id="A0A934TMW7"/>
<dbReference type="Pfam" id="PF23793">
    <property type="entry name" value="LysC"/>
    <property type="match status" value="1"/>
</dbReference>
<organism evidence="1 2">
    <name type="scientific">Rhodobaculum claviforme</name>
    <dbReference type="NCBI Taxonomy" id="1549854"/>
    <lineage>
        <taxon>Bacteria</taxon>
        <taxon>Pseudomonadati</taxon>
        <taxon>Pseudomonadota</taxon>
        <taxon>Alphaproteobacteria</taxon>
        <taxon>Rhodobacterales</taxon>
        <taxon>Paracoccaceae</taxon>
        <taxon>Rhodobaculum</taxon>
    </lineage>
</organism>
<accession>A0A934TMW7</accession>
<gene>
    <name evidence="1" type="ORF">CCR87_14795</name>
</gene>